<accession>A0A3Q3AWX4</accession>
<evidence type="ECO:0000259" key="11">
    <source>
        <dbReference type="PROSITE" id="PS50262"/>
    </source>
</evidence>
<keyword evidence="2" id="KW-1003">Cell membrane</keyword>
<feature type="transmembrane region" description="Helical" evidence="10">
    <location>
        <begin position="21"/>
        <end position="39"/>
    </location>
</feature>
<evidence type="ECO:0000256" key="5">
    <source>
        <dbReference type="ARBA" id="ARBA00023040"/>
    </source>
</evidence>
<keyword evidence="5 9" id="KW-0297">G-protein coupled receptor</keyword>
<evidence type="ECO:0000256" key="10">
    <source>
        <dbReference type="SAM" id="Phobius"/>
    </source>
</evidence>
<dbReference type="CDD" id="cd15055">
    <property type="entry name" value="7tmA_TAARs"/>
    <property type="match status" value="1"/>
</dbReference>
<dbReference type="PRINTS" id="PR00237">
    <property type="entry name" value="GPCRRHODOPSN"/>
</dbReference>
<evidence type="ECO:0000313" key="12">
    <source>
        <dbReference type="Ensembl" id="ENSKMAP00000015989.1"/>
    </source>
</evidence>
<dbReference type="Proteomes" id="UP000264800">
    <property type="component" value="Unplaced"/>
</dbReference>
<keyword evidence="13" id="KW-1185">Reference proteome</keyword>
<feature type="transmembrane region" description="Helical" evidence="10">
    <location>
        <begin position="101"/>
        <end position="121"/>
    </location>
</feature>
<dbReference type="OMA" id="LGRYNSC"/>
<keyword evidence="8 9" id="KW-0807">Transducer</keyword>
<dbReference type="PANTHER" id="PTHR24249:SF381">
    <property type="entry name" value="TRACE AMINE ASSOCIATED RECEPTOR 19P-RELATED"/>
    <property type="match status" value="1"/>
</dbReference>
<keyword evidence="4 10" id="KW-1133">Transmembrane helix</keyword>
<dbReference type="InterPro" id="IPR000276">
    <property type="entry name" value="GPCR_Rhodpsn"/>
</dbReference>
<evidence type="ECO:0000256" key="4">
    <source>
        <dbReference type="ARBA" id="ARBA00022989"/>
    </source>
</evidence>
<protein>
    <recommendedName>
        <fullName evidence="11">G-protein coupled receptors family 1 profile domain-containing protein</fullName>
    </recommendedName>
</protein>
<evidence type="ECO:0000256" key="1">
    <source>
        <dbReference type="ARBA" id="ARBA00004651"/>
    </source>
</evidence>
<comment type="similarity">
    <text evidence="9">Belongs to the G-protein coupled receptor 1 family.</text>
</comment>
<keyword evidence="3 9" id="KW-0812">Transmembrane</keyword>
<dbReference type="SUPFAM" id="SSF81321">
    <property type="entry name" value="Family A G protein-coupled receptor-like"/>
    <property type="match status" value="1"/>
</dbReference>
<feature type="transmembrane region" description="Helical" evidence="10">
    <location>
        <begin position="232"/>
        <end position="254"/>
    </location>
</feature>
<proteinExistence type="inferred from homology"/>
<dbReference type="AlphaFoldDB" id="A0A3Q3AWX4"/>
<dbReference type="Gene3D" id="1.20.1070.10">
    <property type="entry name" value="Rhodopsin 7-helix transmembrane proteins"/>
    <property type="match status" value="1"/>
</dbReference>
<dbReference type="GeneTree" id="ENSGT01050000244823"/>
<dbReference type="GO" id="GO:0005886">
    <property type="term" value="C:plasma membrane"/>
    <property type="evidence" value="ECO:0007669"/>
    <property type="project" value="UniProtKB-SubCell"/>
</dbReference>
<name>A0A3Q3AWX4_KRYMA</name>
<feature type="transmembrane region" description="Helical" evidence="10">
    <location>
        <begin position="205"/>
        <end position="226"/>
    </location>
</feature>
<dbReference type="Pfam" id="PF00001">
    <property type="entry name" value="7tm_1"/>
    <property type="match status" value="1"/>
</dbReference>
<evidence type="ECO:0000256" key="2">
    <source>
        <dbReference type="ARBA" id="ARBA00022475"/>
    </source>
</evidence>
<dbReference type="GO" id="GO:0001594">
    <property type="term" value="F:trace-amine receptor activity"/>
    <property type="evidence" value="ECO:0007669"/>
    <property type="project" value="TreeGrafter"/>
</dbReference>
<dbReference type="InterPro" id="IPR017452">
    <property type="entry name" value="GPCR_Rhodpsn_7TM"/>
</dbReference>
<reference evidence="12" key="2">
    <citation type="submission" date="2025-09" db="UniProtKB">
        <authorList>
            <consortium name="Ensembl"/>
        </authorList>
    </citation>
    <scope>IDENTIFICATION</scope>
</reference>
<dbReference type="PROSITE" id="PS00237">
    <property type="entry name" value="G_PROTEIN_RECEP_F1_1"/>
    <property type="match status" value="1"/>
</dbReference>
<feature type="transmembrane region" description="Helical" evidence="10">
    <location>
        <begin position="141"/>
        <end position="168"/>
    </location>
</feature>
<evidence type="ECO:0000256" key="9">
    <source>
        <dbReference type="RuleBase" id="RU000688"/>
    </source>
</evidence>
<keyword evidence="7 9" id="KW-0675">Receptor</keyword>
<reference evidence="12" key="1">
    <citation type="submission" date="2025-08" db="UniProtKB">
        <authorList>
            <consortium name="Ensembl"/>
        </authorList>
    </citation>
    <scope>IDENTIFICATION</scope>
</reference>
<dbReference type="PANTHER" id="PTHR24249">
    <property type="entry name" value="HISTAMINE RECEPTOR-RELATED G-PROTEIN COUPLED RECEPTOR"/>
    <property type="match status" value="1"/>
</dbReference>
<dbReference type="InterPro" id="IPR050569">
    <property type="entry name" value="TAAR"/>
</dbReference>
<evidence type="ECO:0000256" key="8">
    <source>
        <dbReference type="ARBA" id="ARBA00023224"/>
    </source>
</evidence>
<dbReference type="Ensembl" id="ENSKMAT00000016219.1">
    <property type="protein sequence ID" value="ENSKMAP00000015989.1"/>
    <property type="gene ID" value="ENSKMAG00000011944.1"/>
</dbReference>
<organism evidence="12 13">
    <name type="scientific">Kryptolebias marmoratus</name>
    <name type="common">Mangrove killifish</name>
    <name type="synonym">Rivulus marmoratus</name>
    <dbReference type="NCBI Taxonomy" id="37003"/>
    <lineage>
        <taxon>Eukaryota</taxon>
        <taxon>Metazoa</taxon>
        <taxon>Chordata</taxon>
        <taxon>Craniata</taxon>
        <taxon>Vertebrata</taxon>
        <taxon>Euteleostomi</taxon>
        <taxon>Actinopterygii</taxon>
        <taxon>Neopterygii</taxon>
        <taxon>Teleostei</taxon>
        <taxon>Neoteleostei</taxon>
        <taxon>Acanthomorphata</taxon>
        <taxon>Ovalentaria</taxon>
        <taxon>Atherinomorphae</taxon>
        <taxon>Cyprinodontiformes</taxon>
        <taxon>Rivulidae</taxon>
        <taxon>Kryptolebias</taxon>
    </lineage>
</organism>
<evidence type="ECO:0000256" key="6">
    <source>
        <dbReference type="ARBA" id="ARBA00023136"/>
    </source>
</evidence>
<dbReference type="PROSITE" id="PS50262">
    <property type="entry name" value="G_PROTEIN_RECEP_F1_2"/>
    <property type="match status" value="1"/>
</dbReference>
<comment type="subcellular location">
    <subcellularLocation>
        <location evidence="1">Cell membrane</location>
        <topology evidence="1">Multi-pass membrane protein</topology>
    </subcellularLocation>
</comment>
<evidence type="ECO:0000256" key="7">
    <source>
        <dbReference type="ARBA" id="ARBA00023170"/>
    </source>
</evidence>
<feature type="transmembrane region" description="Helical" evidence="10">
    <location>
        <begin position="59"/>
        <end position="80"/>
    </location>
</feature>
<evidence type="ECO:0000256" key="3">
    <source>
        <dbReference type="ARBA" id="ARBA00022692"/>
    </source>
</evidence>
<sequence length="281" mass="31760">MDFTNIKKIGVYSQQLHKTTNFLLLSLAVSDFMVGLVFFPGEIVRLTDCWFFGDYMCLLYSYIVSLIVTASIGTIVLISADRYVAICDPLHYHTRITMKRIQTCICLCWLYSVLYNISFVKNGLKSVYNSCYGKCSFSIDFFAVAIDLVLTFFLPVTVIIILYLRVFVMAVFQARAIRSQVTVFAFQHSVTPTAKKSELKAARTLGVLVVVFLICFCPYYCAALAGENSFNASVVVFCLFSINSCLNPVIYALFYPWFRKAIKHIITLKILQPGSCDVSIM</sequence>
<keyword evidence="6 10" id="KW-0472">Membrane</keyword>
<feature type="domain" description="G-protein coupled receptors family 1 profile" evidence="11">
    <location>
        <begin position="1"/>
        <end position="251"/>
    </location>
</feature>
<evidence type="ECO:0000313" key="13">
    <source>
        <dbReference type="Proteomes" id="UP000264800"/>
    </source>
</evidence>